<dbReference type="Proteomes" id="UP001064048">
    <property type="component" value="Chromosome 21"/>
</dbReference>
<evidence type="ECO:0000313" key="2">
    <source>
        <dbReference type="Proteomes" id="UP001064048"/>
    </source>
</evidence>
<proteinExistence type="predicted"/>
<protein>
    <submittedName>
        <fullName evidence="1">Uncharacterized protein</fullName>
    </submittedName>
</protein>
<organism evidence="1 2">
    <name type="scientific">Choristoneura fumiferana</name>
    <name type="common">Spruce budworm moth</name>
    <name type="synonym">Archips fumiferana</name>
    <dbReference type="NCBI Taxonomy" id="7141"/>
    <lineage>
        <taxon>Eukaryota</taxon>
        <taxon>Metazoa</taxon>
        <taxon>Ecdysozoa</taxon>
        <taxon>Arthropoda</taxon>
        <taxon>Hexapoda</taxon>
        <taxon>Insecta</taxon>
        <taxon>Pterygota</taxon>
        <taxon>Neoptera</taxon>
        <taxon>Endopterygota</taxon>
        <taxon>Lepidoptera</taxon>
        <taxon>Glossata</taxon>
        <taxon>Ditrysia</taxon>
        <taxon>Tortricoidea</taxon>
        <taxon>Tortricidae</taxon>
        <taxon>Tortricinae</taxon>
        <taxon>Choristoneura</taxon>
    </lineage>
</organism>
<sequence>GCIMPFRFEEIAYQAELDRHESPEFEEEAYKLCGEVPETRVSKIQELRDMIYARGECQPPRMDDSFLLRFLRARRFVPARAHRLMVRYCQFREQNPYIWRDVDWYGMRRVGNLFEGVLYDRPDTGRLLLCRLVHQRGVHVVNCSRVFETLFYVFKRLAPRDDLWRRVYFHGSDMNSLHRYGGKRQPTSLYTWLTKVKQYKNKSFDDDISQLGYSCDYYE</sequence>
<comment type="caution">
    <text evidence="1">The sequence shown here is derived from an EMBL/GenBank/DDBJ whole genome shotgun (WGS) entry which is preliminary data.</text>
</comment>
<feature type="non-terminal residue" evidence="1">
    <location>
        <position position="1"/>
    </location>
</feature>
<dbReference type="EMBL" id="CM046121">
    <property type="protein sequence ID" value="KAI8434471.1"/>
    <property type="molecule type" value="Genomic_DNA"/>
</dbReference>
<gene>
    <name evidence="1" type="ORF">MSG28_012489</name>
</gene>
<evidence type="ECO:0000313" key="1">
    <source>
        <dbReference type="EMBL" id="KAI8434471.1"/>
    </source>
</evidence>
<accession>A0ACC0KD56</accession>
<keyword evidence="2" id="KW-1185">Reference proteome</keyword>
<reference evidence="1 2" key="1">
    <citation type="journal article" date="2022" name="Genome Biol. Evol.">
        <title>The Spruce Budworm Genome: Reconstructing the Evolutionary History of Antifreeze Proteins.</title>
        <authorList>
            <person name="Beliveau C."/>
            <person name="Gagne P."/>
            <person name="Picq S."/>
            <person name="Vernygora O."/>
            <person name="Keeling C.I."/>
            <person name="Pinkney K."/>
            <person name="Doucet D."/>
            <person name="Wen F."/>
            <person name="Johnston J.S."/>
            <person name="Maaroufi H."/>
            <person name="Boyle B."/>
            <person name="Laroche J."/>
            <person name="Dewar K."/>
            <person name="Juretic N."/>
            <person name="Blackburn G."/>
            <person name="Nisole A."/>
            <person name="Brunet B."/>
            <person name="Brandao M."/>
            <person name="Lumley L."/>
            <person name="Duan J."/>
            <person name="Quan G."/>
            <person name="Lucarotti C.J."/>
            <person name="Roe A.D."/>
            <person name="Sperling F.A.H."/>
            <person name="Levesque R.C."/>
            <person name="Cusson M."/>
        </authorList>
    </citation>
    <scope>NUCLEOTIDE SEQUENCE [LARGE SCALE GENOMIC DNA]</scope>
    <source>
        <strain evidence="1">Glfc:IPQL:Cfum</strain>
    </source>
</reference>
<name>A0ACC0KD56_CHOFU</name>